<dbReference type="RefSeq" id="XP_028866004.1">
    <property type="nucleotide sequence ID" value="XM_029010171.1"/>
</dbReference>
<protein>
    <submittedName>
        <fullName evidence="2">Uncharacterized protein</fullName>
    </submittedName>
</protein>
<organism evidence="2 3">
    <name type="scientific">Babesia ovata</name>
    <dbReference type="NCBI Taxonomy" id="189622"/>
    <lineage>
        <taxon>Eukaryota</taxon>
        <taxon>Sar</taxon>
        <taxon>Alveolata</taxon>
        <taxon>Apicomplexa</taxon>
        <taxon>Aconoidasida</taxon>
        <taxon>Piroplasmida</taxon>
        <taxon>Babesiidae</taxon>
        <taxon>Babesia</taxon>
    </lineage>
</organism>
<proteinExistence type="predicted"/>
<sequence length="879" mass="99961">MLGKRLVFKIVKDALSRKSLRPFKQVQESFDHHLQLSLDLVDQRRIVCRRLNAKENVPNQISSSAYAPKHAQGERKDHTGADDSDVIGIDALKPFEIVLGFQILAMKCAAGVSELVNTENRTKFRCRLHALLSLACHHIEGFSFVRLSLILNALANIVRCCSDDVSHLSTNAGGGELGKSYFGPVPTDRVDGAFGSKSFETAEYNDLEQAFKRFHALLETRLMYHLCLYERFGASRTHEDPDVGHIDAHSVCLLLKYYLAVGEFNQTLFYLLLRFVRQHRQFELRDVMNMVVSLSMMDGASDLYSPLDLTQTHASVCMFIDQNIPLISGIEQAGDHSSLPELWDTESTKNRSLVELFLMALAEKEPIGDADLHLCQLYIRALMVFRDRGVPEELLTALASDALKNSIPMFSSSDILKGKGFDKFVYYLQSVKLCVRDSNILEPNALQSFFLDKQVQRSTLSSLFRMAKDPSDTNVKSLVIFCDIIKFVAAVKNIAEDHAVLLMHLRSTLTKVLPMIFLGNINRFKIGDAVSMYEYLHEDQRARMEVQRMLFDLYANMNSGADMPDVLEMYTETTNLMTSFHKNNYKLDNSVHNQISNWIMGTYEMACVKDISLFLRFLQSHARVCKNEPEIYMIYDFNILMNFVFEHDAWKEHVNLLVDIIYNLLPHWTHGLTDELMKSNVAKLFEHYHLSTIVPTVMHGCGGKSNGAGSNRDAVPPLDISTFAKYTHLVWSLRNTAIIFNELWNRHCTVVVDEIYKFSNIDKSSPGEDGPWHPKKNTKVKKCEMWQPFSVKLMLQILLELHSEHSKASGPVQLALSKEQRAMSFLFRELLTGLDIFDDHAASMSHLLTLVLEKEEHMVNCPHFTDLVSKLNSVVTACS</sequence>
<feature type="region of interest" description="Disordered" evidence="1">
    <location>
        <begin position="62"/>
        <end position="82"/>
    </location>
</feature>
<evidence type="ECO:0000256" key="1">
    <source>
        <dbReference type="SAM" id="MobiDB-lite"/>
    </source>
</evidence>
<accession>A0A2H6K9U1</accession>
<reference evidence="2 3" key="1">
    <citation type="journal article" date="2017" name="BMC Genomics">
        <title>Whole-genome assembly of Babesia ovata and comparative genomics between closely related pathogens.</title>
        <authorList>
            <person name="Yamagishi J."/>
            <person name="Asada M."/>
            <person name="Hakimi H."/>
            <person name="Tanaka T.Q."/>
            <person name="Sugimoto C."/>
            <person name="Kawazu S."/>
        </authorList>
    </citation>
    <scope>NUCLEOTIDE SEQUENCE [LARGE SCALE GENOMIC DNA]</scope>
    <source>
        <strain evidence="2 3">Miyake</strain>
    </source>
</reference>
<dbReference type="VEuPathDB" id="PiroplasmaDB:BOVATA_012540"/>
<dbReference type="Proteomes" id="UP000236319">
    <property type="component" value="Unassembled WGS sequence"/>
</dbReference>
<dbReference type="OrthoDB" id="365308at2759"/>
<evidence type="ECO:0000313" key="2">
    <source>
        <dbReference type="EMBL" id="GBE59761.1"/>
    </source>
</evidence>
<dbReference type="AlphaFoldDB" id="A0A2H6K9U1"/>
<evidence type="ECO:0000313" key="3">
    <source>
        <dbReference type="Proteomes" id="UP000236319"/>
    </source>
</evidence>
<gene>
    <name evidence="2" type="ORF">BOVATA_012540</name>
</gene>
<dbReference type="EMBL" id="BDSA01000001">
    <property type="protein sequence ID" value="GBE59761.1"/>
    <property type="molecule type" value="Genomic_DNA"/>
</dbReference>
<name>A0A2H6K9U1_9APIC</name>
<keyword evidence="3" id="KW-1185">Reference proteome</keyword>
<feature type="compositionally biased region" description="Basic and acidic residues" evidence="1">
    <location>
        <begin position="71"/>
        <end position="81"/>
    </location>
</feature>
<comment type="caution">
    <text evidence="2">The sequence shown here is derived from an EMBL/GenBank/DDBJ whole genome shotgun (WGS) entry which is preliminary data.</text>
</comment>
<dbReference type="GeneID" id="39873531"/>